<evidence type="ECO:0000313" key="3">
    <source>
        <dbReference type="EMBL" id="RMX91418.1"/>
    </source>
</evidence>
<feature type="region of interest" description="Disordered" evidence="1">
    <location>
        <begin position="253"/>
        <end position="276"/>
    </location>
</feature>
<dbReference type="EMBL" id="QWIK01001972">
    <property type="protein sequence ID" value="RMX91418.1"/>
    <property type="molecule type" value="Genomic_DNA"/>
</dbReference>
<proteinExistence type="predicted"/>
<dbReference type="VEuPathDB" id="FungiDB:BTJ68_06916"/>
<evidence type="ECO:0000313" key="4">
    <source>
        <dbReference type="Proteomes" id="UP000282582"/>
    </source>
</evidence>
<dbReference type="InterPro" id="IPR055481">
    <property type="entry name" value="DUF7053"/>
</dbReference>
<name>A0A3M6XLF6_HORWE</name>
<evidence type="ECO:0000259" key="2">
    <source>
        <dbReference type="Pfam" id="PF23155"/>
    </source>
</evidence>
<dbReference type="Pfam" id="PF23155">
    <property type="entry name" value="DUF7053"/>
    <property type="match status" value="1"/>
</dbReference>
<organism evidence="3 4">
    <name type="scientific">Hortaea werneckii</name>
    <name type="common">Black yeast</name>
    <name type="synonym">Cladosporium werneckii</name>
    <dbReference type="NCBI Taxonomy" id="91943"/>
    <lineage>
        <taxon>Eukaryota</taxon>
        <taxon>Fungi</taxon>
        <taxon>Dikarya</taxon>
        <taxon>Ascomycota</taxon>
        <taxon>Pezizomycotina</taxon>
        <taxon>Dothideomycetes</taxon>
        <taxon>Dothideomycetidae</taxon>
        <taxon>Mycosphaerellales</taxon>
        <taxon>Teratosphaeriaceae</taxon>
        <taxon>Hortaea</taxon>
    </lineage>
</organism>
<feature type="compositionally biased region" description="Basic residues" evidence="1">
    <location>
        <begin position="267"/>
        <end position="276"/>
    </location>
</feature>
<protein>
    <recommendedName>
        <fullName evidence="2">DUF7053 domain-containing protein</fullName>
    </recommendedName>
</protein>
<dbReference type="PANTHER" id="PTHR38117:SF1">
    <property type="entry name" value="DUF3074 DOMAIN-CONTAINING PROTEIN"/>
    <property type="match status" value="1"/>
</dbReference>
<sequence>MTVRPSEGPPEGPASTFVPDVGSIQCEWPVEPCASEGCVERVAKYPFASTPRRRKQQEADMFGDTSFSHASASILPPQIQIEHAIATLHDFETVIKLSPDCRGCRPIPPPEQKNGFKKQPNGTPNGDACKYQYYEVEDDLPFIPKKFWSGGVKYVADFLPTDDGCDITVHAPGFTSTNHWRILHEAIPEDSEAQLTRVKSKDLSHADTTSRGGQWYIEIASEAKCNRTFAGFVKGFLKNTHTHLQNAFIERVKEPAKRPGGPPRRPTLGRRRSSEF</sequence>
<dbReference type="AlphaFoldDB" id="A0A3M6XLF6"/>
<gene>
    <name evidence="3" type="ORF">D0868_14002</name>
</gene>
<accession>A0A3M6XLF6</accession>
<evidence type="ECO:0000256" key="1">
    <source>
        <dbReference type="SAM" id="MobiDB-lite"/>
    </source>
</evidence>
<dbReference type="PANTHER" id="PTHR38117">
    <property type="entry name" value="NACHT AND WD40 DOMAIN PROTEIN"/>
    <property type="match status" value="1"/>
</dbReference>
<feature type="domain" description="DUF7053" evidence="2">
    <location>
        <begin position="71"/>
        <end position="253"/>
    </location>
</feature>
<dbReference type="Proteomes" id="UP000282582">
    <property type="component" value="Unassembled WGS sequence"/>
</dbReference>
<comment type="caution">
    <text evidence="3">The sequence shown here is derived from an EMBL/GenBank/DDBJ whole genome shotgun (WGS) entry which is preliminary data.</text>
</comment>
<reference evidence="3 4" key="1">
    <citation type="journal article" date="2018" name="BMC Genomics">
        <title>Genomic evidence for intraspecific hybridization in a clonal and extremely halotolerant yeast.</title>
        <authorList>
            <person name="Gostincar C."/>
            <person name="Stajich J.E."/>
            <person name="Zupancic J."/>
            <person name="Zalar P."/>
            <person name="Gunde-Cimerman N."/>
        </authorList>
    </citation>
    <scope>NUCLEOTIDE SEQUENCE [LARGE SCALE GENOMIC DNA]</scope>
    <source>
        <strain evidence="3 4">EXF-6654</strain>
    </source>
</reference>